<evidence type="ECO:0000313" key="2">
    <source>
        <dbReference type="EMBL" id="UUX35116.1"/>
    </source>
</evidence>
<proteinExistence type="predicted"/>
<keyword evidence="3" id="KW-1185">Reference proteome</keyword>
<dbReference type="InterPro" id="IPR011528">
    <property type="entry name" value="NERD"/>
</dbReference>
<reference evidence="2 3" key="1">
    <citation type="submission" date="2022-08" db="EMBL/GenBank/DDBJ databases">
        <title>Aerococcaceae sp. nov isolated from spoiled eye mask.</title>
        <authorList>
            <person name="Zhou G."/>
            <person name="Xie X.-B."/>
            <person name="Shi Q.-S."/>
            <person name="Wang Y.-S."/>
            <person name="Wen X."/>
            <person name="Peng H."/>
            <person name="Yang X.-J."/>
            <person name="Tao H.-B."/>
            <person name="Huang X.-M."/>
        </authorList>
    </citation>
    <scope>NUCLEOTIDE SEQUENCE [LARGE SCALE GENOMIC DNA]</scope>
    <source>
        <strain evidence="3">DM20194951</strain>
    </source>
</reference>
<organism evidence="2 3">
    <name type="scientific">Fundicoccus culcitae</name>
    <dbReference type="NCBI Taxonomy" id="2969821"/>
    <lineage>
        <taxon>Bacteria</taxon>
        <taxon>Bacillati</taxon>
        <taxon>Bacillota</taxon>
        <taxon>Bacilli</taxon>
        <taxon>Lactobacillales</taxon>
        <taxon>Aerococcaceae</taxon>
        <taxon>Fundicoccus</taxon>
    </lineage>
</organism>
<evidence type="ECO:0000259" key="1">
    <source>
        <dbReference type="Pfam" id="PF08378"/>
    </source>
</evidence>
<dbReference type="Pfam" id="PF08378">
    <property type="entry name" value="NERD"/>
    <property type="match status" value="1"/>
</dbReference>
<dbReference type="Proteomes" id="UP001315967">
    <property type="component" value="Chromosome"/>
</dbReference>
<gene>
    <name evidence="2" type="ORF">NRE15_05605</name>
</gene>
<evidence type="ECO:0000313" key="3">
    <source>
        <dbReference type="Proteomes" id="UP001315967"/>
    </source>
</evidence>
<dbReference type="EMBL" id="CP102453">
    <property type="protein sequence ID" value="UUX35116.1"/>
    <property type="molecule type" value="Genomic_DNA"/>
</dbReference>
<accession>A0ABY5P951</accession>
<feature type="domain" description="NERD" evidence="1">
    <location>
        <begin position="30"/>
        <end position="139"/>
    </location>
</feature>
<sequence length="321" mass="36463">MEKNVELRVLEALAVRGVPVDEAALSNLRAGYEGEQKFARAVVEFGLSHLMWVEDYWFKVGNGPKRQPDFLLILPYEWVAIDVKNYQSRFEYREGKCYLNGGTTPMDNIVVAAQNRNQSLQKVAREVAGNISVRSALVFINENCHVYQDDMPCDVELVPRTLLKPFLEQYLGTGVVKDWLRDRTLSVLDKYQTEYGFEVKGLRVEQFGELRRGIVCGGCGQYGLVKNKLHIHCPHCGAEEATGDVVKRHALQLRLVFYDNPEMVTIKNVYELMGGGITQRTVRTYMYKQFKVVNKARASYYDIDLSAKKSVTLLSDGISSV</sequence>
<protein>
    <submittedName>
        <fullName evidence="2">NERD domain-containing protein</fullName>
    </submittedName>
</protein>
<name>A0ABY5P951_9LACT</name>
<dbReference type="RefSeq" id="WP_313794609.1">
    <property type="nucleotide sequence ID" value="NZ_CP102453.1"/>
</dbReference>